<evidence type="ECO:0000313" key="3">
    <source>
        <dbReference type="Proteomes" id="UP000008366"/>
    </source>
</evidence>
<dbReference type="Proteomes" id="UP000008366">
    <property type="component" value="Unassembled WGS sequence"/>
</dbReference>
<feature type="transmembrane region" description="Helical" evidence="1">
    <location>
        <begin position="20"/>
        <end position="40"/>
    </location>
</feature>
<evidence type="ECO:0000313" key="2">
    <source>
        <dbReference type="EMBL" id="GAB96549.1"/>
    </source>
</evidence>
<keyword evidence="1" id="KW-1133">Transmembrane helix</keyword>
<keyword evidence="1" id="KW-0812">Transmembrane</keyword>
<name>K6XCK4_9MICO</name>
<proteinExistence type="predicted"/>
<gene>
    <name evidence="2" type="ORF">KILIM_041_00030</name>
</gene>
<feature type="transmembrane region" description="Helical" evidence="1">
    <location>
        <begin position="60"/>
        <end position="81"/>
    </location>
</feature>
<comment type="caution">
    <text evidence="2">The sequence shown here is derived from an EMBL/GenBank/DDBJ whole genome shotgun (WGS) entry which is preliminary data.</text>
</comment>
<keyword evidence="3" id="KW-1185">Reference proteome</keyword>
<dbReference type="STRING" id="1184609.KILIM_041_00030"/>
<dbReference type="EMBL" id="BAHD01000041">
    <property type="protein sequence ID" value="GAB96549.1"/>
    <property type="molecule type" value="Genomic_DNA"/>
</dbReference>
<protein>
    <submittedName>
        <fullName evidence="2">Uncharacterized protein</fullName>
    </submittedName>
</protein>
<organism evidence="2 3">
    <name type="scientific">Kineosphaera limosa NBRC 100340</name>
    <dbReference type="NCBI Taxonomy" id="1184609"/>
    <lineage>
        <taxon>Bacteria</taxon>
        <taxon>Bacillati</taxon>
        <taxon>Actinomycetota</taxon>
        <taxon>Actinomycetes</taxon>
        <taxon>Micrococcales</taxon>
        <taxon>Dermatophilaceae</taxon>
        <taxon>Kineosphaera</taxon>
    </lineage>
</organism>
<keyword evidence="1" id="KW-0472">Membrane</keyword>
<sequence length="86" mass="8870">MTRSEAPGEGGAARGVSRGWRWPAAFAGVLALAGAVVWGLGEWSLRDEEVVGANIGAGLLLLLSWALFGLAALTALVAVVVRLSQR</sequence>
<reference evidence="2 3" key="1">
    <citation type="submission" date="2012-08" db="EMBL/GenBank/DDBJ databases">
        <title>Whole genome shotgun sequence of Kineosphaera limosa NBRC 100340.</title>
        <authorList>
            <person name="Yoshida I."/>
            <person name="Isaki S."/>
            <person name="Hosoyama A."/>
            <person name="Tsuchikane K."/>
            <person name="Katsumata H."/>
            <person name="Ando Y."/>
            <person name="Ohji S."/>
            <person name="Hamada M."/>
            <person name="Tamura T."/>
            <person name="Yamazoe A."/>
            <person name="Yamazaki S."/>
            <person name="Fujita N."/>
        </authorList>
    </citation>
    <scope>NUCLEOTIDE SEQUENCE [LARGE SCALE GENOMIC DNA]</scope>
    <source>
        <strain evidence="2 3">NBRC 100340</strain>
    </source>
</reference>
<evidence type="ECO:0000256" key="1">
    <source>
        <dbReference type="SAM" id="Phobius"/>
    </source>
</evidence>
<dbReference type="RefSeq" id="WP_006593081.1">
    <property type="nucleotide sequence ID" value="NZ_BAHD01000041.1"/>
</dbReference>
<accession>K6XCK4</accession>
<dbReference type="AlphaFoldDB" id="K6XCK4"/>